<sequence length="138" mass="16509">MFRKSRLPGFMRWWIERPPAKEQAYYKKMLDMFGVGNTRMAFAKKESIRNQFYSDLVTPIKNGISVPGTTVHIFYAVKMGKQYLKRYKKHFKAPDIRRHDLQHEELLVCYPQQWAEEVRNCCRIFPKSSKGEKENEQT</sequence>
<comment type="caution">
    <text evidence="1">The sequence shown here is derived from an EMBL/GenBank/DDBJ whole genome shotgun (WGS) entry which is preliminary data.</text>
</comment>
<evidence type="ECO:0000313" key="2">
    <source>
        <dbReference type="Proteomes" id="UP000280696"/>
    </source>
</evidence>
<evidence type="ECO:0000313" key="1">
    <source>
        <dbReference type="EMBL" id="RKI88022.1"/>
    </source>
</evidence>
<proteinExistence type="predicted"/>
<reference evidence="1 2" key="1">
    <citation type="submission" date="2018-09" db="EMBL/GenBank/DDBJ databases">
        <title>Murine metabolic-syndrome-specific gut microbial biobank.</title>
        <authorList>
            <person name="Liu C."/>
        </authorList>
    </citation>
    <scope>NUCLEOTIDE SEQUENCE [LARGE SCALE GENOMIC DNA]</scope>
    <source>
        <strain evidence="1 2">0.1xD8-82</strain>
    </source>
</reference>
<organism evidence="1 2">
    <name type="scientific">Parablautia intestinalis</name>
    <dbReference type="NCBI Taxonomy" id="2320100"/>
    <lineage>
        <taxon>Bacteria</taxon>
        <taxon>Bacillati</taxon>
        <taxon>Bacillota</taxon>
        <taxon>Clostridia</taxon>
        <taxon>Lachnospirales</taxon>
        <taxon>Lachnospiraceae</taxon>
        <taxon>Parablautia</taxon>
    </lineage>
</organism>
<gene>
    <name evidence="1" type="ORF">D7V94_19935</name>
</gene>
<dbReference type="Proteomes" id="UP000280696">
    <property type="component" value="Unassembled WGS sequence"/>
</dbReference>
<name>A0A3A9A8Q7_9FIRM</name>
<protein>
    <submittedName>
        <fullName evidence="1">Uncharacterized protein</fullName>
    </submittedName>
</protein>
<keyword evidence="2" id="KW-1185">Reference proteome</keyword>
<dbReference type="AlphaFoldDB" id="A0A3A9A8Q7"/>
<accession>A0A3A9A8Q7</accession>
<dbReference type="EMBL" id="RAYQ01000033">
    <property type="protein sequence ID" value="RKI88022.1"/>
    <property type="molecule type" value="Genomic_DNA"/>
</dbReference>